<name>A0ABS4JC53_9BACL</name>
<comment type="function">
    <text evidence="11">Catalyzes the specific phosphorylation of the 3-hydroxyl group of shikimic acid using ATP as a cosubstrate.</text>
</comment>
<evidence type="ECO:0000256" key="10">
    <source>
        <dbReference type="ARBA" id="ARBA00048567"/>
    </source>
</evidence>
<keyword evidence="4 11" id="KW-0028">Amino-acid biosynthesis</keyword>
<evidence type="ECO:0000256" key="2">
    <source>
        <dbReference type="ARBA" id="ARBA00006997"/>
    </source>
</evidence>
<dbReference type="EMBL" id="JAGGLD010000001">
    <property type="protein sequence ID" value="MBP1999308.1"/>
    <property type="molecule type" value="Genomic_DNA"/>
</dbReference>
<comment type="caution">
    <text evidence="11">Lacks conserved residue(s) required for the propagation of feature annotation.</text>
</comment>
<dbReference type="PANTHER" id="PTHR21087:SF16">
    <property type="entry name" value="SHIKIMATE KINASE 1, CHLOROPLASTIC"/>
    <property type="match status" value="1"/>
</dbReference>
<evidence type="ECO:0000256" key="4">
    <source>
        <dbReference type="ARBA" id="ARBA00022605"/>
    </source>
</evidence>
<dbReference type="Gene3D" id="3.40.50.300">
    <property type="entry name" value="P-loop containing nucleotide triphosphate hydrolases"/>
    <property type="match status" value="1"/>
</dbReference>
<evidence type="ECO:0000313" key="13">
    <source>
        <dbReference type="Proteomes" id="UP001519288"/>
    </source>
</evidence>
<evidence type="ECO:0000256" key="5">
    <source>
        <dbReference type="ARBA" id="ARBA00022679"/>
    </source>
</evidence>
<dbReference type="PANTHER" id="PTHR21087">
    <property type="entry name" value="SHIKIMATE KINASE"/>
    <property type="match status" value="1"/>
</dbReference>
<comment type="catalytic activity">
    <reaction evidence="10 11">
        <text>shikimate + ATP = 3-phosphoshikimate + ADP + H(+)</text>
        <dbReference type="Rhea" id="RHEA:13121"/>
        <dbReference type="ChEBI" id="CHEBI:15378"/>
        <dbReference type="ChEBI" id="CHEBI:30616"/>
        <dbReference type="ChEBI" id="CHEBI:36208"/>
        <dbReference type="ChEBI" id="CHEBI:145989"/>
        <dbReference type="ChEBI" id="CHEBI:456216"/>
        <dbReference type="EC" id="2.7.1.71"/>
    </reaction>
</comment>
<evidence type="ECO:0000256" key="8">
    <source>
        <dbReference type="ARBA" id="ARBA00022840"/>
    </source>
</evidence>
<evidence type="ECO:0000256" key="1">
    <source>
        <dbReference type="ARBA" id="ARBA00004842"/>
    </source>
</evidence>
<dbReference type="HAMAP" id="MF_00109">
    <property type="entry name" value="Shikimate_kinase"/>
    <property type="match status" value="1"/>
</dbReference>
<gene>
    <name evidence="11" type="primary">aroK</name>
    <name evidence="12" type="ORF">J2Z69_000327</name>
</gene>
<comment type="subcellular location">
    <subcellularLocation>
        <location evidence="11">Cytoplasm</location>
    </subcellularLocation>
</comment>
<evidence type="ECO:0000256" key="6">
    <source>
        <dbReference type="ARBA" id="ARBA00022741"/>
    </source>
</evidence>
<keyword evidence="11" id="KW-0963">Cytoplasm</keyword>
<feature type="binding site" evidence="11">
    <location>
        <begin position="15"/>
        <end position="20"/>
    </location>
    <ligand>
        <name>ATP</name>
        <dbReference type="ChEBI" id="CHEBI:30616"/>
    </ligand>
</feature>
<feature type="binding site" evidence="11">
    <location>
        <position position="37"/>
    </location>
    <ligand>
        <name>substrate</name>
    </ligand>
</feature>
<evidence type="ECO:0000313" key="12">
    <source>
        <dbReference type="EMBL" id="MBP1999308.1"/>
    </source>
</evidence>
<keyword evidence="11" id="KW-0460">Magnesium</keyword>
<comment type="pathway">
    <text evidence="1 11">Metabolic intermediate biosynthesis; chorismate biosynthesis; chorismate from D-erythrose 4-phosphate and phosphoenolpyruvate: step 5/7.</text>
</comment>
<feature type="binding site" evidence="11">
    <location>
        <position position="83"/>
    </location>
    <ligand>
        <name>substrate</name>
    </ligand>
</feature>
<sequence length="170" mass="18800">MNQPKGNIILIGMMGTGKSTVGELLARQTGHHMVDLDHLIQVKAGKSIPEIFEDEGELYFRDLESEVLAELMEQDGLVVATGGGAVLRHENCTVMLNRGWVVALQADAESIMRRVGEDPNRPLLAGGARERIIELLEERKSSYNFAHQSIDTAGLCAEEVTMNILMHYRV</sequence>
<feature type="binding site" evidence="11">
    <location>
        <position position="139"/>
    </location>
    <ligand>
        <name>substrate</name>
    </ligand>
</feature>
<dbReference type="PRINTS" id="PR01100">
    <property type="entry name" value="SHIKIMTKNASE"/>
</dbReference>
<feature type="binding site" evidence="11">
    <location>
        <position position="19"/>
    </location>
    <ligand>
        <name>Mg(2+)</name>
        <dbReference type="ChEBI" id="CHEBI:18420"/>
    </ligand>
</feature>
<dbReference type="GO" id="GO:0004765">
    <property type="term" value="F:shikimate kinase activity"/>
    <property type="evidence" value="ECO:0007669"/>
    <property type="project" value="UniProtKB-EC"/>
</dbReference>
<feature type="binding site" evidence="11">
    <location>
        <position position="61"/>
    </location>
    <ligand>
        <name>substrate</name>
    </ligand>
</feature>
<dbReference type="EC" id="2.7.1.71" evidence="3 11"/>
<evidence type="ECO:0000256" key="11">
    <source>
        <dbReference type="HAMAP-Rule" id="MF_00109"/>
    </source>
</evidence>
<dbReference type="Pfam" id="PF01202">
    <property type="entry name" value="SKI"/>
    <property type="match status" value="1"/>
</dbReference>
<organism evidence="12 13">
    <name type="scientific">Paenibacillus shirakamiensis</name>
    <dbReference type="NCBI Taxonomy" id="1265935"/>
    <lineage>
        <taxon>Bacteria</taxon>
        <taxon>Bacillati</taxon>
        <taxon>Bacillota</taxon>
        <taxon>Bacilli</taxon>
        <taxon>Bacillales</taxon>
        <taxon>Paenibacillaceae</taxon>
        <taxon>Paenibacillus</taxon>
    </lineage>
</organism>
<keyword evidence="8 11" id="KW-0067">ATP-binding</keyword>
<evidence type="ECO:0000256" key="9">
    <source>
        <dbReference type="ARBA" id="ARBA00023141"/>
    </source>
</evidence>
<keyword evidence="5 11" id="KW-0808">Transferase</keyword>
<proteinExistence type="inferred from homology"/>
<dbReference type="InterPro" id="IPR000623">
    <property type="entry name" value="Shikimate_kinase/TSH1"/>
</dbReference>
<reference evidence="12 13" key="1">
    <citation type="submission" date="2021-03" db="EMBL/GenBank/DDBJ databases">
        <title>Genomic Encyclopedia of Type Strains, Phase IV (KMG-IV): sequencing the most valuable type-strain genomes for metagenomic binning, comparative biology and taxonomic classification.</title>
        <authorList>
            <person name="Goeker M."/>
        </authorList>
    </citation>
    <scope>NUCLEOTIDE SEQUENCE [LARGE SCALE GENOMIC DNA]</scope>
    <source>
        <strain evidence="12 13">DSM 26806</strain>
    </source>
</reference>
<dbReference type="RefSeq" id="WP_209858563.1">
    <property type="nucleotide sequence ID" value="NZ_JAGGLD010000001.1"/>
</dbReference>
<accession>A0ABS4JC53</accession>
<comment type="subunit">
    <text evidence="11">Monomer.</text>
</comment>
<keyword evidence="7 11" id="KW-0418">Kinase</keyword>
<evidence type="ECO:0000256" key="7">
    <source>
        <dbReference type="ARBA" id="ARBA00022777"/>
    </source>
</evidence>
<keyword evidence="13" id="KW-1185">Reference proteome</keyword>
<comment type="similarity">
    <text evidence="2 11">Belongs to the shikimate kinase family.</text>
</comment>
<evidence type="ECO:0000256" key="3">
    <source>
        <dbReference type="ARBA" id="ARBA00012154"/>
    </source>
</evidence>
<dbReference type="SUPFAM" id="SSF52540">
    <property type="entry name" value="P-loop containing nucleoside triphosphate hydrolases"/>
    <property type="match status" value="1"/>
</dbReference>
<dbReference type="InterPro" id="IPR031322">
    <property type="entry name" value="Shikimate/glucono_kinase"/>
</dbReference>
<protein>
    <recommendedName>
        <fullName evidence="3 11">Shikimate kinase</fullName>
        <shortName evidence="11">SK</shortName>
        <ecNumber evidence="3 11">2.7.1.71</ecNumber>
    </recommendedName>
</protein>
<comment type="cofactor">
    <cofactor evidence="11">
        <name>Mg(2+)</name>
        <dbReference type="ChEBI" id="CHEBI:18420"/>
    </cofactor>
    <text evidence="11">Binds 1 Mg(2+) ion per subunit.</text>
</comment>
<dbReference type="CDD" id="cd00464">
    <property type="entry name" value="SK"/>
    <property type="match status" value="1"/>
</dbReference>
<keyword evidence="9 11" id="KW-0057">Aromatic amino acid biosynthesis</keyword>
<dbReference type="PROSITE" id="PS01128">
    <property type="entry name" value="SHIKIMATE_KINASE"/>
    <property type="match status" value="1"/>
</dbReference>
<comment type="caution">
    <text evidence="12">The sequence shown here is derived from an EMBL/GenBank/DDBJ whole genome shotgun (WGS) entry which is preliminary data.</text>
</comment>
<dbReference type="InterPro" id="IPR023000">
    <property type="entry name" value="Shikimate_kinase_CS"/>
</dbReference>
<feature type="binding site" evidence="11">
    <location>
        <position position="121"/>
    </location>
    <ligand>
        <name>ATP</name>
        <dbReference type="ChEBI" id="CHEBI:30616"/>
    </ligand>
</feature>
<dbReference type="Proteomes" id="UP001519288">
    <property type="component" value="Unassembled WGS sequence"/>
</dbReference>
<keyword evidence="11" id="KW-0479">Metal-binding</keyword>
<dbReference type="InterPro" id="IPR027417">
    <property type="entry name" value="P-loop_NTPase"/>
</dbReference>
<keyword evidence="6 11" id="KW-0547">Nucleotide-binding</keyword>